<protein>
    <recommendedName>
        <fullName evidence="7">50S ribosomal protein L22, chloroplastic</fullName>
    </recommendedName>
</protein>
<reference evidence="5" key="1">
    <citation type="submission" date="2023-10" db="EMBL/GenBank/DDBJ databases">
        <authorList>
            <person name="Chen Y."/>
            <person name="Shah S."/>
            <person name="Dougan E. K."/>
            <person name="Thang M."/>
            <person name="Chan C."/>
        </authorList>
    </citation>
    <scope>NUCLEOTIDE SEQUENCE [LARGE SCALE GENOMIC DNA]</scope>
</reference>
<keyword evidence="2 4" id="KW-0689">Ribosomal protein</keyword>
<sequence length="326" mass="38435">MRPPMPLVEEGGAARGAEARPAGIGRTMLRARAALRRRLCGSPLCRAAVVAAPPWLHPCAGSARGFFWPRKNWLPWRVRLIDDRKKAMLRKRHVLPRTIDPEEAPIFYPKEDGSQLAFRDKDIRLNMKKMLEYCKLIRGRQLTDAIDWVESLSRMQSEPILKTLKRAVEECRERHKWDIARTYIFDAQPQRGPFVKNLRKGSKASFGILNRPRNYFMVRVRQMPLEEFFHRVYVFNKVPRSMASDMRLALTQGRVGPQAIKEWAPYLCGRSRFWHRKELKWRHSTRQWDYYQARREWIQQYKANLLRASTEAREARGLPPLSMLEQ</sequence>
<evidence type="ECO:0000313" key="6">
    <source>
        <dbReference type="Proteomes" id="UP001189429"/>
    </source>
</evidence>
<evidence type="ECO:0000313" key="5">
    <source>
        <dbReference type="EMBL" id="CAK0879648.1"/>
    </source>
</evidence>
<dbReference type="InterPro" id="IPR036394">
    <property type="entry name" value="Ribosomal_uL22_sf"/>
</dbReference>
<dbReference type="InterPro" id="IPR047867">
    <property type="entry name" value="Ribosomal_uL22_bac/org-type"/>
</dbReference>
<gene>
    <name evidence="5" type="ORF">PCOR1329_LOCUS63025</name>
</gene>
<dbReference type="PANTHER" id="PTHR13501:SF10">
    <property type="entry name" value="LARGE RIBOSOMAL SUBUNIT PROTEIN UL22M"/>
    <property type="match status" value="1"/>
</dbReference>
<evidence type="ECO:0008006" key="7">
    <source>
        <dbReference type="Google" id="ProtNLM"/>
    </source>
</evidence>
<comment type="caution">
    <text evidence="5">The sequence shown here is derived from an EMBL/GenBank/DDBJ whole genome shotgun (WGS) entry which is preliminary data.</text>
</comment>
<accession>A0ABN9W304</accession>
<comment type="similarity">
    <text evidence="1 4">Belongs to the universal ribosomal protein uL22 family.</text>
</comment>
<name>A0ABN9W304_9DINO</name>
<keyword evidence="6" id="KW-1185">Reference proteome</keyword>
<dbReference type="InterPro" id="IPR001063">
    <property type="entry name" value="Ribosomal_uL22"/>
</dbReference>
<dbReference type="Pfam" id="PF00237">
    <property type="entry name" value="Ribosomal_L22"/>
    <property type="match status" value="1"/>
</dbReference>
<proteinExistence type="inferred from homology"/>
<keyword evidence="3 4" id="KW-0687">Ribonucleoprotein</keyword>
<dbReference type="EMBL" id="CAUYUJ010017985">
    <property type="protein sequence ID" value="CAK0879648.1"/>
    <property type="molecule type" value="Genomic_DNA"/>
</dbReference>
<dbReference type="PANTHER" id="PTHR13501">
    <property type="entry name" value="CHLOROPLAST 50S RIBOSOMAL PROTEIN L22-RELATED"/>
    <property type="match status" value="1"/>
</dbReference>
<organism evidence="5 6">
    <name type="scientific">Prorocentrum cordatum</name>
    <dbReference type="NCBI Taxonomy" id="2364126"/>
    <lineage>
        <taxon>Eukaryota</taxon>
        <taxon>Sar</taxon>
        <taxon>Alveolata</taxon>
        <taxon>Dinophyceae</taxon>
        <taxon>Prorocentrales</taxon>
        <taxon>Prorocentraceae</taxon>
        <taxon>Prorocentrum</taxon>
    </lineage>
</organism>
<dbReference type="Proteomes" id="UP001189429">
    <property type="component" value="Unassembled WGS sequence"/>
</dbReference>
<evidence type="ECO:0000256" key="1">
    <source>
        <dbReference type="ARBA" id="ARBA00009451"/>
    </source>
</evidence>
<dbReference type="SUPFAM" id="SSF54843">
    <property type="entry name" value="Ribosomal protein L22"/>
    <property type="match status" value="1"/>
</dbReference>
<dbReference type="Gene3D" id="3.90.470.10">
    <property type="entry name" value="Ribosomal protein L22/L17"/>
    <property type="match status" value="1"/>
</dbReference>
<evidence type="ECO:0000256" key="2">
    <source>
        <dbReference type="ARBA" id="ARBA00022980"/>
    </source>
</evidence>
<evidence type="ECO:0000256" key="4">
    <source>
        <dbReference type="RuleBase" id="RU004005"/>
    </source>
</evidence>
<evidence type="ECO:0000256" key="3">
    <source>
        <dbReference type="ARBA" id="ARBA00023274"/>
    </source>
</evidence>